<dbReference type="RefSeq" id="WP_189777881.1">
    <property type="nucleotide sequence ID" value="NZ_JACWEZ010000004.1"/>
</dbReference>
<proteinExistence type="predicted"/>
<organism evidence="3 4">
    <name type="scientific">Virgibacillus halodenitrificans</name>
    <name type="common">Bacillus halodenitrificans</name>
    <dbReference type="NCBI Taxonomy" id="1482"/>
    <lineage>
        <taxon>Bacteria</taxon>
        <taxon>Bacillati</taxon>
        <taxon>Bacillota</taxon>
        <taxon>Bacilli</taxon>
        <taxon>Bacillales</taxon>
        <taxon>Bacillaceae</taxon>
        <taxon>Virgibacillus</taxon>
    </lineage>
</organism>
<gene>
    <name evidence="3" type="ORF">IC602_08455</name>
</gene>
<keyword evidence="1" id="KW-1133">Transmembrane helix</keyword>
<feature type="transmembrane region" description="Helical" evidence="1">
    <location>
        <begin position="6"/>
        <end position="23"/>
    </location>
</feature>
<evidence type="ECO:0000256" key="1">
    <source>
        <dbReference type="SAM" id="Phobius"/>
    </source>
</evidence>
<dbReference type="EMBL" id="JACWEZ010000004">
    <property type="protein sequence ID" value="MBD1222638.1"/>
    <property type="molecule type" value="Genomic_DNA"/>
</dbReference>
<dbReference type="Proteomes" id="UP000621631">
    <property type="component" value="Unassembled WGS sequence"/>
</dbReference>
<feature type="domain" description="Calcineurin-like phosphoesterase" evidence="2">
    <location>
        <begin position="44"/>
        <end position="202"/>
    </location>
</feature>
<dbReference type="InterPro" id="IPR051158">
    <property type="entry name" value="Metallophosphoesterase_sf"/>
</dbReference>
<comment type="caution">
    <text evidence="3">The sequence shown here is derived from an EMBL/GenBank/DDBJ whole genome shotgun (WGS) entry which is preliminary data.</text>
</comment>
<keyword evidence="4" id="KW-1185">Reference proteome</keyword>
<keyword evidence="1" id="KW-0812">Transmembrane</keyword>
<keyword evidence="1" id="KW-0472">Membrane</keyword>
<dbReference type="Gene3D" id="3.60.21.10">
    <property type="match status" value="1"/>
</dbReference>
<dbReference type="SUPFAM" id="SSF56300">
    <property type="entry name" value="Metallo-dependent phosphatases"/>
    <property type="match status" value="1"/>
</dbReference>
<evidence type="ECO:0000259" key="2">
    <source>
        <dbReference type="Pfam" id="PF00149"/>
    </source>
</evidence>
<dbReference type="PANTHER" id="PTHR31302">
    <property type="entry name" value="TRANSMEMBRANE PROTEIN WITH METALLOPHOSPHOESTERASE DOMAIN-RELATED"/>
    <property type="match status" value="1"/>
</dbReference>
<dbReference type="InterPro" id="IPR029052">
    <property type="entry name" value="Metallo-depent_PP-like"/>
</dbReference>
<dbReference type="PANTHER" id="PTHR31302:SF32">
    <property type="entry name" value="PHOSPHOESTERASE"/>
    <property type="match status" value="1"/>
</dbReference>
<sequence>MLFIATLFGIGAILFCYMLFLAHHDHVRYQTIRDERLPAKFNGFKIFFISDIHRRSIRTTTLKTILGQIDIIVIGGDLTEKGVPLDRIRNNIKKLKNMHAPIYFIWGNNDYEASPEKIKRMLEQEDVNILLNASKDLKRGDHIISLVGLDCYRYGNVNLEAAMNESKGRYKLLITHDPSTYMELNNNEKDMFHIVLAGHTHGGQIRIFGKGLYERGKFRKIRDTNVLISEGYGYTTLPLRLGTNAECHILQLKRN</sequence>
<accession>A0ABR7VLS6</accession>
<dbReference type="Pfam" id="PF00149">
    <property type="entry name" value="Metallophos"/>
    <property type="match status" value="1"/>
</dbReference>
<evidence type="ECO:0000313" key="4">
    <source>
        <dbReference type="Proteomes" id="UP000621631"/>
    </source>
</evidence>
<protein>
    <submittedName>
        <fullName evidence="3">Metallophosphoesterase</fullName>
    </submittedName>
</protein>
<reference evidence="3 4" key="1">
    <citation type="submission" date="2020-09" db="EMBL/GenBank/DDBJ databases">
        <title>Draft Genome Sequences of Oil-Oxidizing Bacteria Halomonas titanicae, Marinobacter lutaoensis, and Virgibacillus halodenitrificans Isolated from Highly Saline Environments.</title>
        <authorList>
            <person name="Grouzdev D.S."/>
            <person name="Sokolova D.S."/>
            <person name="Semenova E.M."/>
            <person name="Borzenkov I.A."/>
            <person name="Bidzhieva S.K."/>
            <person name="Poltaraus A.B."/>
            <person name="Nazina T.N."/>
        </authorList>
    </citation>
    <scope>NUCLEOTIDE SEQUENCE [LARGE SCALE GENOMIC DNA]</scope>
    <source>
        <strain evidence="3 4">VKM B-3472D</strain>
    </source>
</reference>
<evidence type="ECO:0000313" key="3">
    <source>
        <dbReference type="EMBL" id="MBD1222638.1"/>
    </source>
</evidence>
<name>A0ABR7VLS6_VIRHA</name>
<dbReference type="InterPro" id="IPR004843">
    <property type="entry name" value="Calcineurin-like_PHP"/>
</dbReference>